<proteinExistence type="predicted"/>
<keyword evidence="1" id="KW-0344">Guanine-nucleotide releasing factor</keyword>
<keyword evidence="4" id="KW-1185">Reference proteome</keyword>
<protein>
    <recommendedName>
        <fullName evidence="2">CRAL-TRIO domain-containing protein</fullName>
    </recommendedName>
</protein>
<sequence length="674" mass="77228">MDGPRAEDVLALLQDRLAIVSGGRDKRGGPLLLFPTSTRRDKSHAEDLKRLLHYLFSIPCEETRERGFSVVIDMRGGTWSSVKPILKILNEFFASFVHMVYIIKPDNFWQKQRTSLGSHKYKFETSMVGLDCLLKTIDTSQLTADFEGSFHYDHKQWIESRIALENFLWVAGDLLDRFDDWREDITRNDFAEDVNAVKHAIDLHEEIKEKINRAPFDDVDGMGQELLKRLSFDSTVNGSGYDSGYSGRSSSSSSVVSNPDMQANIPTIMQMVEQIHGAKEQLLQLWHAKKVKLDQCFQLRHFEQDCKKMLDWIRHSHEAFLTTYVEIGQSYQVAKRLKADHEQFTVNLMNGCVSINRILAMATHMVDTSHYAAQHIRNLGGRINQAWKELTCALDERNTLLALSVSFHQKAEQYAEKIASWSQACDNMNIPNEATVLETCIHQHQTIYESMCQAYTEPPTILPNFEAAELCLAKVHSTSKKLLYQLDHLVHVCNQPGMEILSHKNVDELGRCLRNTDPAADYSSGAKHVLDVIHEILARHRTLEQKWTSKKVKLHQRLALKLFKEDVKQVLDWLEKHGEQFLCKSVGVGRNLPKAHACQKSQDNFEKVVQNTYTNTEKLLIAAEELARTGECNADEIYSVAHELDSVVRNFAARVQQRRRLVDSAVRFYTQEKQ</sequence>
<dbReference type="GO" id="GO:0007411">
    <property type="term" value="P:axon guidance"/>
    <property type="evidence" value="ECO:0007669"/>
    <property type="project" value="TreeGrafter"/>
</dbReference>
<dbReference type="SMART" id="SM00516">
    <property type="entry name" value="SEC14"/>
    <property type="match status" value="1"/>
</dbReference>
<comment type="caution">
    <text evidence="3">The sequence shown here is derived from an EMBL/GenBank/DDBJ whole genome shotgun (WGS) entry which is preliminary data.</text>
</comment>
<dbReference type="Pfam" id="PF00435">
    <property type="entry name" value="Spectrin"/>
    <property type="match status" value="1"/>
</dbReference>
<evidence type="ECO:0000259" key="2">
    <source>
        <dbReference type="SMART" id="SM00516"/>
    </source>
</evidence>
<dbReference type="GO" id="GO:0005085">
    <property type="term" value="F:guanyl-nucleotide exchange factor activity"/>
    <property type="evidence" value="ECO:0007669"/>
    <property type="project" value="UniProtKB-KW"/>
</dbReference>
<dbReference type="EMBL" id="CAJVCH010145664">
    <property type="protein sequence ID" value="CAG7727241.1"/>
    <property type="molecule type" value="Genomic_DNA"/>
</dbReference>
<dbReference type="AlphaFoldDB" id="A0A8J2KL56"/>
<name>A0A8J2KL56_9HEXA</name>
<dbReference type="PANTHER" id="PTHR22826:SF106">
    <property type="entry name" value="TRIO, ISOFORM A"/>
    <property type="match status" value="1"/>
</dbReference>
<evidence type="ECO:0000313" key="3">
    <source>
        <dbReference type="EMBL" id="CAG7727241.1"/>
    </source>
</evidence>
<evidence type="ECO:0000256" key="1">
    <source>
        <dbReference type="ARBA" id="ARBA00022658"/>
    </source>
</evidence>
<dbReference type="GO" id="GO:0019898">
    <property type="term" value="C:extrinsic component of membrane"/>
    <property type="evidence" value="ECO:0007669"/>
    <property type="project" value="TreeGrafter"/>
</dbReference>
<dbReference type="OrthoDB" id="6609090at2759"/>
<dbReference type="CDD" id="cd00170">
    <property type="entry name" value="SEC14"/>
    <property type="match status" value="1"/>
</dbReference>
<dbReference type="SMART" id="SM00150">
    <property type="entry name" value="SPEC"/>
    <property type="match status" value="3"/>
</dbReference>
<dbReference type="CDD" id="cd00176">
    <property type="entry name" value="SPEC"/>
    <property type="match status" value="1"/>
</dbReference>
<dbReference type="PANTHER" id="PTHR22826">
    <property type="entry name" value="RHO GUANINE EXCHANGE FACTOR-RELATED"/>
    <property type="match status" value="1"/>
</dbReference>
<dbReference type="InterPro" id="IPR051336">
    <property type="entry name" value="RhoGEF_Guanine_NuclExch_SF"/>
</dbReference>
<feature type="non-terminal residue" evidence="3">
    <location>
        <position position="1"/>
    </location>
</feature>
<dbReference type="InterPro" id="IPR002017">
    <property type="entry name" value="Spectrin_repeat"/>
</dbReference>
<dbReference type="InterPro" id="IPR001251">
    <property type="entry name" value="CRAL-TRIO_dom"/>
</dbReference>
<feature type="domain" description="CRAL-TRIO" evidence="2">
    <location>
        <begin position="12"/>
        <end position="151"/>
    </location>
</feature>
<dbReference type="Proteomes" id="UP000708208">
    <property type="component" value="Unassembled WGS sequence"/>
</dbReference>
<dbReference type="InterPro" id="IPR018159">
    <property type="entry name" value="Spectrin/alpha-actinin"/>
</dbReference>
<accession>A0A8J2KL56</accession>
<evidence type="ECO:0000313" key="4">
    <source>
        <dbReference type="Proteomes" id="UP000708208"/>
    </source>
</evidence>
<gene>
    <name evidence="3" type="ORF">AFUS01_LOCUS16093</name>
</gene>
<dbReference type="Pfam" id="PF13716">
    <property type="entry name" value="CRAL_TRIO_2"/>
    <property type="match status" value="1"/>
</dbReference>
<dbReference type="GO" id="GO:0005737">
    <property type="term" value="C:cytoplasm"/>
    <property type="evidence" value="ECO:0007669"/>
    <property type="project" value="TreeGrafter"/>
</dbReference>
<reference evidence="3" key="1">
    <citation type="submission" date="2021-06" db="EMBL/GenBank/DDBJ databases">
        <authorList>
            <person name="Hodson N. C."/>
            <person name="Mongue J. A."/>
            <person name="Jaron S. K."/>
        </authorList>
    </citation>
    <scope>NUCLEOTIDE SEQUENCE</scope>
</reference>
<organism evidence="3 4">
    <name type="scientific">Allacma fusca</name>
    <dbReference type="NCBI Taxonomy" id="39272"/>
    <lineage>
        <taxon>Eukaryota</taxon>
        <taxon>Metazoa</taxon>
        <taxon>Ecdysozoa</taxon>
        <taxon>Arthropoda</taxon>
        <taxon>Hexapoda</taxon>
        <taxon>Collembola</taxon>
        <taxon>Symphypleona</taxon>
        <taxon>Sminthuridae</taxon>
        <taxon>Allacma</taxon>
    </lineage>
</organism>